<sequence>MSRNIKVTIIITVIFLVTIAVLQFLHMKSDTTVSQIPPEYLQAYDVTMPLDFVEDLKVRIGNEVGPDLEY</sequence>
<proteinExistence type="predicted"/>
<accession>A0A2H0BID9</accession>
<name>A0A2H0BID9_UNCKA</name>
<dbReference type="EMBL" id="PCSU01000016">
    <property type="protein sequence ID" value="PIP56778.1"/>
    <property type="molecule type" value="Genomic_DNA"/>
</dbReference>
<gene>
    <name evidence="2" type="ORF">COX05_01245</name>
</gene>
<reference evidence="2 3" key="1">
    <citation type="submission" date="2017-09" db="EMBL/GenBank/DDBJ databases">
        <title>Depth-based differentiation of microbial function through sediment-hosted aquifers and enrichment of novel symbionts in the deep terrestrial subsurface.</title>
        <authorList>
            <person name="Probst A.J."/>
            <person name="Ladd B."/>
            <person name="Jarett J.K."/>
            <person name="Geller-Mcgrath D.E."/>
            <person name="Sieber C.M."/>
            <person name="Emerson J.B."/>
            <person name="Anantharaman K."/>
            <person name="Thomas B.C."/>
            <person name="Malmstrom R."/>
            <person name="Stieglmeier M."/>
            <person name="Klingl A."/>
            <person name="Woyke T."/>
            <person name="Ryan C.M."/>
            <person name="Banfield J.F."/>
        </authorList>
    </citation>
    <scope>NUCLEOTIDE SEQUENCE [LARGE SCALE GENOMIC DNA]</scope>
    <source>
        <strain evidence="2">CG22_combo_CG10-13_8_21_14_all_39_12</strain>
    </source>
</reference>
<protein>
    <submittedName>
        <fullName evidence="2">Uncharacterized protein</fullName>
    </submittedName>
</protein>
<feature type="transmembrane region" description="Helical" evidence="1">
    <location>
        <begin position="7"/>
        <end position="25"/>
    </location>
</feature>
<evidence type="ECO:0000313" key="3">
    <source>
        <dbReference type="Proteomes" id="UP000228495"/>
    </source>
</evidence>
<keyword evidence="1" id="KW-1133">Transmembrane helix</keyword>
<organism evidence="2 3">
    <name type="scientific">candidate division WWE3 bacterium CG22_combo_CG10-13_8_21_14_all_39_12</name>
    <dbReference type="NCBI Taxonomy" id="1975094"/>
    <lineage>
        <taxon>Bacteria</taxon>
        <taxon>Katanobacteria</taxon>
    </lineage>
</organism>
<evidence type="ECO:0000256" key="1">
    <source>
        <dbReference type="SAM" id="Phobius"/>
    </source>
</evidence>
<keyword evidence="1" id="KW-0472">Membrane</keyword>
<comment type="caution">
    <text evidence="2">The sequence shown here is derived from an EMBL/GenBank/DDBJ whole genome shotgun (WGS) entry which is preliminary data.</text>
</comment>
<keyword evidence="1" id="KW-0812">Transmembrane</keyword>
<dbReference type="AlphaFoldDB" id="A0A2H0BID9"/>
<dbReference type="Proteomes" id="UP000228495">
    <property type="component" value="Unassembled WGS sequence"/>
</dbReference>
<evidence type="ECO:0000313" key="2">
    <source>
        <dbReference type="EMBL" id="PIP56778.1"/>
    </source>
</evidence>